<comment type="caution">
    <text evidence="2">The sequence shown here is derived from an EMBL/GenBank/DDBJ whole genome shotgun (WGS) entry which is preliminary data.</text>
</comment>
<feature type="compositionally biased region" description="Polar residues" evidence="1">
    <location>
        <begin position="1"/>
        <end position="18"/>
    </location>
</feature>
<name>A0AAN9XZZ8_9HEMI</name>
<organism evidence="2 3">
    <name type="scientific">Parthenolecanium corni</name>
    <dbReference type="NCBI Taxonomy" id="536013"/>
    <lineage>
        <taxon>Eukaryota</taxon>
        <taxon>Metazoa</taxon>
        <taxon>Ecdysozoa</taxon>
        <taxon>Arthropoda</taxon>
        <taxon>Hexapoda</taxon>
        <taxon>Insecta</taxon>
        <taxon>Pterygota</taxon>
        <taxon>Neoptera</taxon>
        <taxon>Paraneoptera</taxon>
        <taxon>Hemiptera</taxon>
        <taxon>Sternorrhyncha</taxon>
        <taxon>Coccoidea</taxon>
        <taxon>Coccidae</taxon>
        <taxon>Parthenolecanium</taxon>
    </lineage>
</organism>
<accession>A0AAN9XZZ8</accession>
<proteinExistence type="predicted"/>
<reference evidence="2 3" key="1">
    <citation type="submission" date="2024-03" db="EMBL/GenBank/DDBJ databases">
        <title>Adaptation during the transition from Ophiocordyceps entomopathogen to insect associate is accompanied by gene loss and intensified selection.</title>
        <authorList>
            <person name="Ward C.M."/>
            <person name="Onetto C.A."/>
            <person name="Borneman A.R."/>
        </authorList>
    </citation>
    <scope>NUCLEOTIDE SEQUENCE [LARGE SCALE GENOMIC DNA]</scope>
    <source>
        <strain evidence="2">AWRI1</strain>
        <tissue evidence="2">Single Adult Female</tissue>
    </source>
</reference>
<protein>
    <submittedName>
        <fullName evidence="2">Uncharacterized protein</fullName>
    </submittedName>
</protein>
<keyword evidence="3" id="KW-1185">Reference proteome</keyword>
<sequence>MNSDNGMTESSNSTSSPDDNCIKDPDWRPPTGHGSKDDRPKITYEKLNKAFRAARQESGLLTISNQPQTEKMKCLNFSIV</sequence>
<evidence type="ECO:0000313" key="2">
    <source>
        <dbReference type="EMBL" id="KAK7575628.1"/>
    </source>
</evidence>
<dbReference type="AlphaFoldDB" id="A0AAN9XZZ8"/>
<evidence type="ECO:0000313" key="3">
    <source>
        <dbReference type="Proteomes" id="UP001367676"/>
    </source>
</evidence>
<feature type="region of interest" description="Disordered" evidence="1">
    <location>
        <begin position="1"/>
        <end position="42"/>
    </location>
</feature>
<evidence type="ECO:0000256" key="1">
    <source>
        <dbReference type="SAM" id="MobiDB-lite"/>
    </source>
</evidence>
<dbReference type="EMBL" id="JBBCAQ010000036">
    <property type="protein sequence ID" value="KAK7575628.1"/>
    <property type="molecule type" value="Genomic_DNA"/>
</dbReference>
<dbReference type="Proteomes" id="UP001367676">
    <property type="component" value="Unassembled WGS sequence"/>
</dbReference>
<gene>
    <name evidence="2" type="ORF">V9T40_011914</name>
</gene>